<feature type="domain" description="LXG" evidence="3">
    <location>
        <begin position="2"/>
        <end position="45"/>
    </location>
</feature>
<evidence type="ECO:0000313" key="4">
    <source>
        <dbReference type="EMBL" id="MBO1515281.1"/>
    </source>
</evidence>
<dbReference type="Pfam" id="PF04740">
    <property type="entry name" value="LXG"/>
    <property type="match status" value="1"/>
</dbReference>
<comment type="caution">
    <text evidence="4">The sequence shown here is derived from an EMBL/GenBank/DDBJ whole genome shotgun (WGS) entry which is preliminary data.</text>
</comment>
<gene>
    <name evidence="4" type="ORF">I7822_27070</name>
</gene>
<reference evidence="4 5" key="1">
    <citation type="submission" date="2021-03" db="EMBL/GenBank/DDBJ databases">
        <title>Whole genome sequence of Metabacillus bambusae BG109.</title>
        <authorList>
            <person name="Jeong J.W."/>
        </authorList>
    </citation>
    <scope>NUCLEOTIDE SEQUENCE [LARGE SCALE GENOMIC DNA]</scope>
    <source>
        <strain evidence="4 5">BG109</strain>
    </source>
</reference>
<dbReference type="Proteomes" id="UP000663981">
    <property type="component" value="Unassembled WGS sequence"/>
</dbReference>
<dbReference type="EMBL" id="JAGDEL010000034">
    <property type="protein sequence ID" value="MBO1515281.1"/>
    <property type="molecule type" value="Genomic_DNA"/>
</dbReference>
<name>A0ABS3NAG7_9BACI</name>
<evidence type="ECO:0000313" key="5">
    <source>
        <dbReference type="Proteomes" id="UP000663981"/>
    </source>
</evidence>
<keyword evidence="5" id="KW-1185">Reference proteome</keyword>
<keyword evidence="2" id="KW-0175">Coiled coil</keyword>
<evidence type="ECO:0000256" key="1">
    <source>
        <dbReference type="ARBA" id="ARBA00034117"/>
    </source>
</evidence>
<protein>
    <recommendedName>
        <fullName evidence="3">LXG domain-containing protein</fullName>
    </recommendedName>
</protein>
<evidence type="ECO:0000259" key="3">
    <source>
        <dbReference type="Pfam" id="PF04740"/>
    </source>
</evidence>
<dbReference type="InterPro" id="IPR006829">
    <property type="entry name" value="LXG_dom"/>
</dbReference>
<sequence>MKVLDTNTLVHTMEARSQAYKKLREQLEQVKRKCNDIVNLDDQFKRFYQAQITQHNGGRTTGMWAEAPR</sequence>
<accession>A0ABS3NAG7</accession>
<feature type="coiled-coil region" evidence="2">
    <location>
        <begin position="10"/>
        <end position="40"/>
    </location>
</feature>
<evidence type="ECO:0000256" key="2">
    <source>
        <dbReference type="SAM" id="Coils"/>
    </source>
</evidence>
<organism evidence="4 5">
    <name type="scientific">Metabacillus bambusae</name>
    <dbReference type="NCBI Taxonomy" id="2795218"/>
    <lineage>
        <taxon>Bacteria</taxon>
        <taxon>Bacillati</taxon>
        <taxon>Bacillota</taxon>
        <taxon>Bacilli</taxon>
        <taxon>Bacillales</taxon>
        <taxon>Bacillaceae</taxon>
        <taxon>Metabacillus</taxon>
    </lineage>
</organism>
<comment type="similarity">
    <text evidence="1">In the N-terminal section; belongs to the LXG family.</text>
</comment>
<proteinExistence type="inferred from homology"/>
<dbReference type="RefSeq" id="WP_207982166.1">
    <property type="nucleotide sequence ID" value="NZ_JAGDEL010000034.1"/>
</dbReference>